<keyword evidence="7 8" id="KW-0349">Heme</keyword>
<dbReference type="PANTHER" id="PTHR46206:SF7">
    <property type="entry name" value="P450, PUTATIVE (EUROFUNG)-RELATED"/>
    <property type="match status" value="1"/>
</dbReference>
<dbReference type="PRINTS" id="PR00465">
    <property type="entry name" value="EP450IV"/>
</dbReference>
<evidence type="ECO:0000256" key="3">
    <source>
        <dbReference type="ARBA" id="ARBA00022723"/>
    </source>
</evidence>
<feature type="binding site" description="axial binding residue" evidence="7">
    <location>
        <position position="457"/>
    </location>
    <ligand>
        <name>heme</name>
        <dbReference type="ChEBI" id="CHEBI:30413"/>
    </ligand>
    <ligandPart>
        <name>Fe</name>
        <dbReference type="ChEBI" id="CHEBI:18248"/>
    </ligandPart>
</feature>
<keyword evidence="3 7" id="KW-0479">Metal-binding</keyword>
<keyword evidence="5 7" id="KW-0408">Iron</keyword>
<sequence>MDRFAHLLIERGLVQSFVVPLLASIFILYSLRLLRESTNKIPLVGRELGNTDKRRRAFIENAREIYKNGYREFKNRAWRVTGTDGDRIILPRHLIHETRHMPDSHFNLTKAFEKVMVAKYTGIGGNQVHTDFLAHVVRGDLTRSLNRINYRLNEASAKTVLSELGSCEEWTPVVVYQKLLRIVAIISGNIFLGPDLCQSDDWINPAINYTVNVIGSMNKLKEWKPWLRPIGQHFITEIRTFNEQKKKARTWLAPVIAARRQLMEDGEELPDDVLQWMMNKGADFNISDDELSLVQLNLSLAAIHTTTFTTTMILYDLAVRPELVQELRDEIRTVLAANNDIFTTRALFQMKLLDSTMKESQRINPGNLVRFVRYVNQPVTLSDGTHLSPGSMIEAPYGEIAADPELYTNPETFDAHRFVNLRNGLTTDPLLYKNKEQYQFVTTTKDFMHFGYGRHSCPGRFFAANEIKIVLARILLGYDIKMPDGVMERYPNIDVGLDSMPDSTKEIFLRRVKVAA</sequence>
<keyword evidence="11" id="KW-1185">Reference proteome</keyword>
<evidence type="ECO:0000256" key="7">
    <source>
        <dbReference type="PIRSR" id="PIRSR602403-1"/>
    </source>
</evidence>
<evidence type="ECO:0000256" key="4">
    <source>
        <dbReference type="ARBA" id="ARBA00023002"/>
    </source>
</evidence>
<dbReference type="PROSITE" id="PS00086">
    <property type="entry name" value="CYTOCHROME_P450"/>
    <property type="match status" value="1"/>
</dbReference>
<dbReference type="AlphaFoldDB" id="A0A9Q0ARR5"/>
<dbReference type="GO" id="GO:0004497">
    <property type="term" value="F:monooxygenase activity"/>
    <property type="evidence" value="ECO:0007669"/>
    <property type="project" value="UniProtKB-KW"/>
</dbReference>
<evidence type="ECO:0000256" key="2">
    <source>
        <dbReference type="ARBA" id="ARBA00010617"/>
    </source>
</evidence>
<dbReference type="GO" id="GO:0005506">
    <property type="term" value="F:iron ion binding"/>
    <property type="evidence" value="ECO:0007669"/>
    <property type="project" value="InterPro"/>
</dbReference>
<evidence type="ECO:0008006" key="12">
    <source>
        <dbReference type="Google" id="ProtNLM"/>
    </source>
</evidence>
<proteinExistence type="inferred from homology"/>
<evidence type="ECO:0000256" key="9">
    <source>
        <dbReference type="SAM" id="Phobius"/>
    </source>
</evidence>
<dbReference type="CDD" id="cd11041">
    <property type="entry name" value="CYP503A1-like"/>
    <property type="match status" value="1"/>
</dbReference>
<keyword evidence="9" id="KW-0472">Membrane</keyword>
<name>A0A9Q0ARR5_9PEZI</name>
<keyword evidence="6 8" id="KW-0503">Monooxygenase</keyword>
<reference evidence="10" key="1">
    <citation type="submission" date="2021-03" db="EMBL/GenBank/DDBJ databases">
        <title>Revisited historic fungal species revealed as producer of novel bioactive compounds through whole genome sequencing and comparative genomics.</title>
        <authorList>
            <person name="Vignolle G.A."/>
            <person name="Hochenegger N."/>
            <person name="Mach R.L."/>
            <person name="Mach-Aigner A.R."/>
            <person name="Javad Rahimi M."/>
            <person name="Salim K.A."/>
            <person name="Chan C.M."/>
            <person name="Lim L.B.L."/>
            <person name="Cai F."/>
            <person name="Druzhinina I.S."/>
            <person name="U'Ren J.M."/>
            <person name="Derntl C."/>
        </authorList>
    </citation>
    <scope>NUCLEOTIDE SEQUENCE</scope>
    <source>
        <strain evidence="10">TUCIM 5799</strain>
    </source>
</reference>
<dbReference type="Pfam" id="PF00067">
    <property type="entry name" value="p450"/>
    <property type="match status" value="1"/>
</dbReference>
<keyword evidence="4 8" id="KW-0560">Oxidoreductase</keyword>
<gene>
    <name evidence="10" type="ORF">JX265_005218</name>
</gene>
<evidence type="ECO:0000256" key="1">
    <source>
        <dbReference type="ARBA" id="ARBA00001971"/>
    </source>
</evidence>
<evidence type="ECO:0000256" key="8">
    <source>
        <dbReference type="RuleBase" id="RU000461"/>
    </source>
</evidence>
<dbReference type="Proteomes" id="UP000829685">
    <property type="component" value="Unassembled WGS sequence"/>
</dbReference>
<dbReference type="InterPro" id="IPR017972">
    <property type="entry name" value="Cyt_P450_CS"/>
</dbReference>
<dbReference type="InterPro" id="IPR036396">
    <property type="entry name" value="Cyt_P450_sf"/>
</dbReference>
<accession>A0A9Q0ARR5</accession>
<dbReference type="GO" id="GO:0020037">
    <property type="term" value="F:heme binding"/>
    <property type="evidence" value="ECO:0007669"/>
    <property type="project" value="InterPro"/>
</dbReference>
<comment type="cofactor">
    <cofactor evidence="1 7">
        <name>heme</name>
        <dbReference type="ChEBI" id="CHEBI:30413"/>
    </cofactor>
</comment>
<feature type="transmembrane region" description="Helical" evidence="9">
    <location>
        <begin position="12"/>
        <end position="31"/>
    </location>
</feature>
<keyword evidence="9" id="KW-1133">Transmembrane helix</keyword>
<dbReference type="GO" id="GO:0016705">
    <property type="term" value="F:oxidoreductase activity, acting on paired donors, with incorporation or reduction of molecular oxygen"/>
    <property type="evidence" value="ECO:0007669"/>
    <property type="project" value="InterPro"/>
</dbReference>
<dbReference type="InterPro" id="IPR001128">
    <property type="entry name" value="Cyt_P450"/>
</dbReference>
<keyword evidence="9" id="KW-0812">Transmembrane</keyword>
<dbReference type="InterPro" id="IPR002403">
    <property type="entry name" value="Cyt_P450_E_grp-IV"/>
</dbReference>
<comment type="caution">
    <text evidence="10">The sequence shown here is derived from an EMBL/GenBank/DDBJ whole genome shotgun (WGS) entry which is preliminary data.</text>
</comment>
<evidence type="ECO:0000313" key="11">
    <source>
        <dbReference type="Proteomes" id="UP000829685"/>
    </source>
</evidence>
<dbReference type="Gene3D" id="1.10.630.10">
    <property type="entry name" value="Cytochrome P450"/>
    <property type="match status" value="1"/>
</dbReference>
<comment type="similarity">
    <text evidence="2 8">Belongs to the cytochrome P450 family.</text>
</comment>
<protein>
    <recommendedName>
        <fullName evidence="12">Cytochrome P450 monooxygenase</fullName>
    </recommendedName>
</protein>
<evidence type="ECO:0000256" key="5">
    <source>
        <dbReference type="ARBA" id="ARBA00023004"/>
    </source>
</evidence>
<evidence type="ECO:0000256" key="6">
    <source>
        <dbReference type="ARBA" id="ARBA00023033"/>
    </source>
</evidence>
<dbReference type="EMBL" id="JAFIMR010000010">
    <property type="protein sequence ID" value="KAI1873596.1"/>
    <property type="molecule type" value="Genomic_DNA"/>
</dbReference>
<dbReference type="SUPFAM" id="SSF48264">
    <property type="entry name" value="Cytochrome P450"/>
    <property type="match status" value="1"/>
</dbReference>
<evidence type="ECO:0000313" key="10">
    <source>
        <dbReference type="EMBL" id="KAI1873596.1"/>
    </source>
</evidence>
<dbReference type="PANTHER" id="PTHR46206">
    <property type="entry name" value="CYTOCHROME P450"/>
    <property type="match status" value="1"/>
</dbReference>
<organism evidence="10 11">
    <name type="scientific">Neoarthrinium moseri</name>
    <dbReference type="NCBI Taxonomy" id="1658444"/>
    <lineage>
        <taxon>Eukaryota</taxon>
        <taxon>Fungi</taxon>
        <taxon>Dikarya</taxon>
        <taxon>Ascomycota</taxon>
        <taxon>Pezizomycotina</taxon>
        <taxon>Sordariomycetes</taxon>
        <taxon>Xylariomycetidae</taxon>
        <taxon>Amphisphaeriales</taxon>
        <taxon>Apiosporaceae</taxon>
        <taxon>Neoarthrinium</taxon>
    </lineage>
</organism>